<dbReference type="Proteomes" id="UP001501218">
    <property type="component" value="Unassembled WGS sequence"/>
</dbReference>
<protein>
    <submittedName>
        <fullName evidence="2">MFS transporter</fullName>
    </submittedName>
</protein>
<feature type="transmembrane region" description="Helical" evidence="1">
    <location>
        <begin position="424"/>
        <end position="446"/>
    </location>
</feature>
<name>A0ABN3GQI9_9PSEU</name>
<evidence type="ECO:0000313" key="3">
    <source>
        <dbReference type="Proteomes" id="UP001501218"/>
    </source>
</evidence>
<organism evidence="2 3">
    <name type="scientific">Saccharopolyspora halophila</name>
    <dbReference type="NCBI Taxonomy" id="405551"/>
    <lineage>
        <taxon>Bacteria</taxon>
        <taxon>Bacillati</taxon>
        <taxon>Actinomycetota</taxon>
        <taxon>Actinomycetes</taxon>
        <taxon>Pseudonocardiales</taxon>
        <taxon>Pseudonocardiaceae</taxon>
        <taxon>Saccharopolyspora</taxon>
    </lineage>
</organism>
<keyword evidence="3" id="KW-1185">Reference proteome</keyword>
<dbReference type="PANTHER" id="PTHR11328:SF24">
    <property type="entry name" value="MAJOR FACILITATOR SUPERFAMILY (MFS) PROFILE DOMAIN-CONTAINING PROTEIN"/>
    <property type="match status" value="1"/>
</dbReference>
<dbReference type="PANTHER" id="PTHR11328">
    <property type="entry name" value="MAJOR FACILITATOR SUPERFAMILY DOMAIN-CONTAINING PROTEIN"/>
    <property type="match status" value="1"/>
</dbReference>
<sequence length="472" mass="50939">MTNVRSARESAPVRAFGWRDRLGYMFGDLGNDFTFIFASAYLTVYYTNVAGLHAAHVGTIFLVARLLDAFTDVGWGRFLDRHAPGRGGRFRPWIGRMAIPVAVASALMYAPFISEWAYPAKLGYAVITYLLWGSICYTTTNISYGSMVSVISDDPEHRASLSVFRGFGANGAGLIVSLVPPLFIYATIDGESRAMPAQFFGTAVVFAVLAAASYLLCFAGVRERVTAPEPTERRSFARLLRVLASSRPLLVVVVANIVIMLASLFVSTMAAYLWLYHFNDGGMSGPAQLAMYVPGLLLAPIAVRVASRYGKKEVLITALFGAAAVYLLLYALQITDPWMYIALNLLGGFGIGFYNLLVWAVIADVIDAEEVRSGERDDGSVYAINTWARKVGQAVSGGLGGYALAFVGFQSGQNAQSETTVDGIYALSTLVPGALFAAAATVLVLFPLNRGRVLSNGAELEARRAARRTEEA</sequence>
<gene>
    <name evidence="2" type="ORF">GCM10009854_40850</name>
</gene>
<evidence type="ECO:0000256" key="1">
    <source>
        <dbReference type="SAM" id="Phobius"/>
    </source>
</evidence>
<dbReference type="Pfam" id="PF13347">
    <property type="entry name" value="MFS_2"/>
    <property type="match status" value="1"/>
</dbReference>
<feature type="transmembrane region" description="Helical" evidence="1">
    <location>
        <begin position="167"/>
        <end position="188"/>
    </location>
</feature>
<feature type="transmembrane region" description="Helical" evidence="1">
    <location>
        <begin position="314"/>
        <end position="332"/>
    </location>
</feature>
<evidence type="ECO:0000313" key="2">
    <source>
        <dbReference type="EMBL" id="GAA2358308.1"/>
    </source>
</evidence>
<proteinExistence type="predicted"/>
<keyword evidence="1" id="KW-0812">Transmembrane</keyword>
<dbReference type="CDD" id="cd17332">
    <property type="entry name" value="MFS_MelB_like"/>
    <property type="match status" value="1"/>
</dbReference>
<dbReference type="Gene3D" id="1.20.1250.20">
    <property type="entry name" value="MFS general substrate transporter like domains"/>
    <property type="match status" value="2"/>
</dbReference>
<reference evidence="2 3" key="1">
    <citation type="journal article" date="2019" name="Int. J. Syst. Evol. Microbiol.">
        <title>The Global Catalogue of Microorganisms (GCM) 10K type strain sequencing project: providing services to taxonomists for standard genome sequencing and annotation.</title>
        <authorList>
            <consortium name="The Broad Institute Genomics Platform"/>
            <consortium name="The Broad Institute Genome Sequencing Center for Infectious Disease"/>
            <person name="Wu L."/>
            <person name="Ma J."/>
        </authorList>
    </citation>
    <scope>NUCLEOTIDE SEQUENCE [LARGE SCALE GENOMIC DNA]</scope>
    <source>
        <strain evidence="2 3">JCM 16221</strain>
    </source>
</reference>
<feature type="transmembrane region" description="Helical" evidence="1">
    <location>
        <begin position="338"/>
        <end position="362"/>
    </location>
</feature>
<accession>A0ABN3GQI9</accession>
<dbReference type="NCBIfam" id="TIGR00792">
    <property type="entry name" value="gph"/>
    <property type="match status" value="1"/>
</dbReference>
<feature type="transmembrane region" description="Helical" evidence="1">
    <location>
        <begin position="394"/>
        <end position="412"/>
    </location>
</feature>
<dbReference type="SUPFAM" id="SSF103473">
    <property type="entry name" value="MFS general substrate transporter"/>
    <property type="match status" value="1"/>
</dbReference>
<feature type="transmembrane region" description="Helical" evidence="1">
    <location>
        <begin position="93"/>
        <end position="112"/>
    </location>
</feature>
<keyword evidence="1" id="KW-1133">Transmembrane helix</keyword>
<comment type="caution">
    <text evidence="2">The sequence shown here is derived from an EMBL/GenBank/DDBJ whole genome shotgun (WGS) entry which is preliminary data.</text>
</comment>
<feature type="transmembrane region" description="Helical" evidence="1">
    <location>
        <begin position="249"/>
        <end position="275"/>
    </location>
</feature>
<dbReference type="InterPro" id="IPR036259">
    <property type="entry name" value="MFS_trans_sf"/>
</dbReference>
<keyword evidence="1" id="KW-0472">Membrane</keyword>
<dbReference type="InterPro" id="IPR001927">
    <property type="entry name" value="Na/Gal_symport"/>
</dbReference>
<dbReference type="RefSeq" id="WP_344135307.1">
    <property type="nucleotide sequence ID" value="NZ_BAAARA010000019.1"/>
</dbReference>
<feature type="transmembrane region" description="Helical" evidence="1">
    <location>
        <begin position="287"/>
        <end position="307"/>
    </location>
</feature>
<dbReference type="InterPro" id="IPR039672">
    <property type="entry name" value="MFS_2"/>
</dbReference>
<feature type="transmembrane region" description="Helical" evidence="1">
    <location>
        <begin position="124"/>
        <end position="146"/>
    </location>
</feature>
<feature type="transmembrane region" description="Helical" evidence="1">
    <location>
        <begin position="200"/>
        <end position="221"/>
    </location>
</feature>
<dbReference type="EMBL" id="BAAARA010000019">
    <property type="protein sequence ID" value="GAA2358308.1"/>
    <property type="molecule type" value="Genomic_DNA"/>
</dbReference>